<protein>
    <recommendedName>
        <fullName evidence="3">Transposase</fullName>
    </recommendedName>
</protein>
<name>A0ABX1PGU7_9CYAN</name>
<evidence type="ECO:0000313" key="1">
    <source>
        <dbReference type="EMBL" id="NMG22700.1"/>
    </source>
</evidence>
<dbReference type="Proteomes" id="UP000718564">
    <property type="component" value="Unassembled WGS sequence"/>
</dbReference>
<proteinExistence type="predicted"/>
<organism evidence="1 2">
    <name type="scientific">Brasilonema bromeliae SPC951</name>
    <dbReference type="NCBI Taxonomy" id="385972"/>
    <lineage>
        <taxon>Bacteria</taxon>
        <taxon>Bacillati</taxon>
        <taxon>Cyanobacteriota</taxon>
        <taxon>Cyanophyceae</taxon>
        <taxon>Nostocales</taxon>
        <taxon>Scytonemataceae</taxon>
        <taxon>Brasilonema</taxon>
        <taxon>Bromeliae group (in: Brasilonema)</taxon>
    </lineage>
</organism>
<keyword evidence="2" id="KW-1185">Reference proteome</keyword>
<comment type="caution">
    <text evidence="1">The sequence shown here is derived from an EMBL/GenBank/DDBJ whole genome shotgun (WGS) entry which is preliminary data.</text>
</comment>
<gene>
    <name evidence="1" type="ORF">DP116_25960</name>
</gene>
<dbReference type="EMBL" id="QMEB01000298">
    <property type="protein sequence ID" value="NMG22700.1"/>
    <property type="molecule type" value="Genomic_DNA"/>
</dbReference>
<sequence length="105" mass="12451">MFVSYFTKSTQEVFLALDDTGSIKPPAYRPSLPIGLTHELRKNKIVRLLPYVAMTQLRYFCVSPDPERFFQNFFAQIKINCQSYRHFELRTLSDKKEKEKYSFSL</sequence>
<evidence type="ECO:0000313" key="2">
    <source>
        <dbReference type="Proteomes" id="UP000718564"/>
    </source>
</evidence>
<evidence type="ECO:0008006" key="3">
    <source>
        <dbReference type="Google" id="ProtNLM"/>
    </source>
</evidence>
<reference evidence="1 2" key="1">
    <citation type="submission" date="2018-06" db="EMBL/GenBank/DDBJ databases">
        <title>Comparative genomics of Brasilonema spp. strains.</title>
        <authorList>
            <person name="Alvarenga D.O."/>
            <person name="Fiore M.F."/>
            <person name="Varani A.M."/>
        </authorList>
    </citation>
    <scope>NUCLEOTIDE SEQUENCE [LARGE SCALE GENOMIC DNA]</scope>
    <source>
        <strain evidence="1 2">SPC951</strain>
    </source>
</reference>
<accession>A0ABX1PGU7</accession>